<dbReference type="AlphaFoldDB" id="A0AAE3G4H5"/>
<keyword evidence="11" id="KW-1185">Reference proteome</keyword>
<keyword evidence="6 8" id="KW-0472">Membrane</keyword>
<dbReference type="Pfam" id="PF07885">
    <property type="entry name" value="Ion_trans_2"/>
    <property type="match status" value="1"/>
</dbReference>
<comment type="subcellular location">
    <subcellularLocation>
        <location evidence="1">Membrane</location>
        <topology evidence="1">Multi-pass membrane protein</topology>
    </subcellularLocation>
</comment>
<evidence type="ECO:0000256" key="1">
    <source>
        <dbReference type="ARBA" id="ARBA00004141"/>
    </source>
</evidence>
<evidence type="ECO:0000313" key="10">
    <source>
        <dbReference type="EMBL" id="MCP1675645.1"/>
    </source>
</evidence>
<dbReference type="Gene3D" id="1.10.287.70">
    <property type="match status" value="1"/>
</dbReference>
<keyword evidence="2" id="KW-0813">Transport</keyword>
<evidence type="ECO:0000256" key="4">
    <source>
        <dbReference type="ARBA" id="ARBA00022989"/>
    </source>
</evidence>
<name>A0AAE3G4H5_9GAMM</name>
<dbReference type="PANTHER" id="PTHR11003">
    <property type="entry name" value="POTASSIUM CHANNEL, SUBFAMILY K"/>
    <property type="match status" value="1"/>
</dbReference>
<feature type="transmembrane region" description="Helical" evidence="8">
    <location>
        <begin position="47"/>
        <end position="66"/>
    </location>
</feature>
<feature type="domain" description="Potassium channel" evidence="9">
    <location>
        <begin position="29"/>
        <end position="99"/>
    </location>
</feature>
<dbReference type="InterPro" id="IPR003938">
    <property type="entry name" value="K_chnl_volt-dep_EAG/ELK/ERG"/>
</dbReference>
<evidence type="ECO:0000259" key="9">
    <source>
        <dbReference type="Pfam" id="PF07885"/>
    </source>
</evidence>
<feature type="transmembrane region" description="Helical" evidence="8">
    <location>
        <begin position="78"/>
        <end position="100"/>
    </location>
</feature>
<dbReference type="PANTHER" id="PTHR11003:SF334">
    <property type="entry name" value="FI03418P"/>
    <property type="match status" value="1"/>
</dbReference>
<dbReference type="InterPro" id="IPR003280">
    <property type="entry name" value="2pore_dom_K_chnl"/>
</dbReference>
<reference evidence="10" key="1">
    <citation type="submission" date="2022-03" db="EMBL/GenBank/DDBJ databases">
        <title>Genomic Encyclopedia of Type Strains, Phase III (KMG-III): the genomes of soil and plant-associated and newly described type strains.</title>
        <authorList>
            <person name="Whitman W."/>
        </authorList>
    </citation>
    <scope>NUCLEOTIDE SEQUENCE</scope>
    <source>
        <strain evidence="10">ANL 6-2</strain>
    </source>
</reference>
<feature type="transmembrane region" description="Helical" evidence="8">
    <location>
        <begin position="20"/>
        <end position="41"/>
    </location>
</feature>
<dbReference type="GO" id="GO:0005886">
    <property type="term" value="C:plasma membrane"/>
    <property type="evidence" value="ECO:0007669"/>
    <property type="project" value="TreeGrafter"/>
</dbReference>
<sequence>MSHPLRLLFLGLRSASRDRYVRGLLALAFTIIGLAALFYAIVEDWPYLDALYFSVMTIATVGYGDLAPVTTIGRLFTIAYVLVGLGIFIAAASALAAAILSQSDVEPQDQDRE</sequence>
<organism evidence="10 11">
    <name type="scientific">Natronocella acetinitrilica</name>
    <dbReference type="NCBI Taxonomy" id="414046"/>
    <lineage>
        <taxon>Bacteria</taxon>
        <taxon>Pseudomonadati</taxon>
        <taxon>Pseudomonadota</taxon>
        <taxon>Gammaproteobacteria</taxon>
        <taxon>Chromatiales</taxon>
        <taxon>Ectothiorhodospiraceae</taxon>
        <taxon>Natronocella</taxon>
    </lineage>
</organism>
<gene>
    <name evidence="10" type="ORF">J2T57_002795</name>
</gene>
<keyword evidence="5" id="KW-0406">Ion transport</keyword>
<protein>
    <submittedName>
        <fullName evidence="10">Voltage-gated potassium channel Kch</fullName>
    </submittedName>
</protein>
<evidence type="ECO:0000256" key="8">
    <source>
        <dbReference type="SAM" id="Phobius"/>
    </source>
</evidence>
<dbReference type="SUPFAM" id="SSF81324">
    <property type="entry name" value="Voltage-gated potassium channels"/>
    <property type="match status" value="1"/>
</dbReference>
<dbReference type="InterPro" id="IPR013099">
    <property type="entry name" value="K_chnl_dom"/>
</dbReference>
<evidence type="ECO:0000256" key="6">
    <source>
        <dbReference type="ARBA" id="ARBA00023136"/>
    </source>
</evidence>
<proteinExistence type="predicted"/>
<dbReference type="Proteomes" id="UP001205843">
    <property type="component" value="Unassembled WGS sequence"/>
</dbReference>
<dbReference type="GO" id="GO:0015271">
    <property type="term" value="F:outward rectifier potassium channel activity"/>
    <property type="evidence" value="ECO:0007669"/>
    <property type="project" value="TreeGrafter"/>
</dbReference>
<evidence type="ECO:0000256" key="3">
    <source>
        <dbReference type="ARBA" id="ARBA00022692"/>
    </source>
</evidence>
<comment type="caution">
    <text evidence="10">The sequence shown here is derived from an EMBL/GenBank/DDBJ whole genome shotgun (WGS) entry which is preliminary data.</text>
</comment>
<evidence type="ECO:0000313" key="11">
    <source>
        <dbReference type="Proteomes" id="UP001205843"/>
    </source>
</evidence>
<evidence type="ECO:0000256" key="7">
    <source>
        <dbReference type="ARBA" id="ARBA00023303"/>
    </source>
</evidence>
<dbReference type="GO" id="GO:0030322">
    <property type="term" value="P:stabilization of membrane potential"/>
    <property type="evidence" value="ECO:0007669"/>
    <property type="project" value="TreeGrafter"/>
</dbReference>
<evidence type="ECO:0000256" key="2">
    <source>
        <dbReference type="ARBA" id="ARBA00022448"/>
    </source>
</evidence>
<keyword evidence="3 8" id="KW-0812">Transmembrane</keyword>
<dbReference type="EMBL" id="JALJXV010000006">
    <property type="protein sequence ID" value="MCP1675645.1"/>
    <property type="molecule type" value="Genomic_DNA"/>
</dbReference>
<accession>A0AAE3G4H5</accession>
<keyword evidence="7 10" id="KW-0407">Ion channel</keyword>
<keyword evidence="4 8" id="KW-1133">Transmembrane helix</keyword>
<evidence type="ECO:0000256" key="5">
    <source>
        <dbReference type="ARBA" id="ARBA00023065"/>
    </source>
</evidence>
<dbReference type="GO" id="GO:0022841">
    <property type="term" value="F:potassium ion leak channel activity"/>
    <property type="evidence" value="ECO:0007669"/>
    <property type="project" value="TreeGrafter"/>
</dbReference>
<dbReference type="PRINTS" id="PR01463">
    <property type="entry name" value="EAGCHANLFMLY"/>
</dbReference>